<keyword evidence="6 7" id="KW-0472">Membrane</keyword>
<evidence type="ECO:0000259" key="9">
    <source>
        <dbReference type="Pfam" id="PF12704"/>
    </source>
</evidence>
<feature type="domain" description="ABC3 transporter permease C-terminal" evidence="8">
    <location>
        <begin position="278"/>
        <end position="402"/>
    </location>
</feature>
<accession>A0A172TZS9</accession>
<dbReference type="OrthoDB" id="1522724at2"/>
<evidence type="ECO:0000313" key="10">
    <source>
        <dbReference type="EMBL" id="ANE52570.1"/>
    </source>
</evidence>
<feature type="transmembrane region" description="Helical" evidence="7">
    <location>
        <begin position="274"/>
        <end position="300"/>
    </location>
</feature>
<keyword evidence="11" id="KW-1185">Reference proteome</keyword>
<keyword evidence="4 7" id="KW-0812">Transmembrane</keyword>
<name>A0A172TZS9_9BACT</name>
<keyword evidence="5 7" id="KW-1133">Transmembrane helix</keyword>
<protein>
    <recommendedName>
        <fullName evidence="12">ABC3 transporter permease protein domain-containing protein</fullName>
    </recommendedName>
</protein>
<proteinExistence type="inferred from homology"/>
<dbReference type="KEGG" id="fla:SY85_20895"/>
<evidence type="ECO:0000259" key="8">
    <source>
        <dbReference type="Pfam" id="PF02687"/>
    </source>
</evidence>
<organism evidence="10 11">
    <name type="scientific">Flavisolibacter tropicus</name>
    <dbReference type="NCBI Taxonomy" id="1492898"/>
    <lineage>
        <taxon>Bacteria</taxon>
        <taxon>Pseudomonadati</taxon>
        <taxon>Bacteroidota</taxon>
        <taxon>Chitinophagia</taxon>
        <taxon>Chitinophagales</taxon>
        <taxon>Chitinophagaceae</taxon>
        <taxon>Flavisolibacter</taxon>
    </lineage>
</organism>
<dbReference type="PANTHER" id="PTHR30489">
    <property type="entry name" value="LIPOPROTEIN-RELEASING SYSTEM TRANSMEMBRANE PROTEIN LOLE"/>
    <property type="match status" value="1"/>
</dbReference>
<dbReference type="GO" id="GO:0044874">
    <property type="term" value="P:lipoprotein localization to outer membrane"/>
    <property type="evidence" value="ECO:0007669"/>
    <property type="project" value="TreeGrafter"/>
</dbReference>
<feature type="transmembrane region" description="Helical" evidence="7">
    <location>
        <begin position="376"/>
        <end position="395"/>
    </location>
</feature>
<evidence type="ECO:0000256" key="1">
    <source>
        <dbReference type="ARBA" id="ARBA00004651"/>
    </source>
</evidence>
<dbReference type="EMBL" id="CP011390">
    <property type="protein sequence ID" value="ANE52570.1"/>
    <property type="molecule type" value="Genomic_DNA"/>
</dbReference>
<reference evidence="11" key="1">
    <citation type="submission" date="2015-01" db="EMBL/GenBank/DDBJ databases">
        <title>Flavisolibacter sp./LCS9/ whole genome sequencing.</title>
        <authorList>
            <person name="Kim M.K."/>
            <person name="Srinivasan S."/>
            <person name="Lee J.-J."/>
        </authorList>
    </citation>
    <scope>NUCLEOTIDE SEQUENCE [LARGE SCALE GENOMIC DNA]</scope>
    <source>
        <strain evidence="11">LCS9</strain>
    </source>
</reference>
<dbReference type="PATRIC" id="fig|1492898.3.peg.4537"/>
<evidence type="ECO:0000313" key="11">
    <source>
        <dbReference type="Proteomes" id="UP000077177"/>
    </source>
</evidence>
<dbReference type="Pfam" id="PF02687">
    <property type="entry name" value="FtsX"/>
    <property type="match status" value="1"/>
</dbReference>
<comment type="subcellular location">
    <subcellularLocation>
        <location evidence="1">Cell membrane</location>
        <topology evidence="1">Multi-pass membrane protein</topology>
    </subcellularLocation>
</comment>
<evidence type="ECO:0000256" key="7">
    <source>
        <dbReference type="SAM" id="Phobius"/>
    </source>
</evidence>
<keyword evidence="3" id="KW-1003">Cell membrane</keyword>
<reference evidence="10 11" key="2">
    <citation type="journal article" date="2016" name="Int. J. Syst. Evol. Microbiol.">
        <title>Flavisolibacter tropicus sp. nov., isolated from tropical soil.</title>
        <authorList>
            <person name="Lee J.J."/>
            <person name="Kang M.S."/>
            <person name="Kim G.S."/>
            <person name="Lee C.S."/>
            <person name="Lim S."/>
            <person name="Lee J."/>
            <person name="Roh S.H."/>
            <person name="Kang H."/>
            <person name="Ha J.M."/>
            <person name="Bae S."/>
            <person name="Jung H.Y."/>
            <person name="Kim M.K."/>
        </authorList>
    </citation>
    <scope>NUCLEOTIDE SEQUENCE [LARGE SCALE GENOMIC DNA]</scope>
    <source>
        <strain evidence="10 11">LCS9</strain>
    </source>
</reference>
<evidence type="ECO:0000256" key="5">
    <source>
        <dbReference type="ARBA" id="ARBA00022989"/>
    </source>
</evidence>
<sequence>MNFLFAWRYFKAKKSTNAINIIAWISILAILVGTAALILVLSVFNGFEDLVKSLYSSFYPDIKISPVSGKQLVLTKEQLAKLRAVKGVNQYTLVAQEKALLQNGESQSIVNLKGVDENYVKVSGVADHVVKGNFDLGTADAPLLVLGAGIENAVGVQSDRNISPLTVYMPRKSADVSVSDPLQSISADTVNTSGAFIIQQEFDNNYAFTNLAFMRAMLELPEDTYGGAELSLFPGSDPDVVKEHMQKVLGKDYLIQTRYEQNRSLYAVMRAEKWVIYMILSLILIVAAFNMIGALTMLVLEKKKDISVLHALGADKGLIQKIFLSEGLLLALIGGGVGMLLAFLIALGQIYFKIIPLEGGSFLIDYFPVKLDPMDFLLVAITVLVIALIASYIPARKAGRQQFLLREE</sequence>
<comment type="similarity">
    <text evidence="2">Belongs to the ABC-4 integral membrane protein family. LolC/E subfamily.</text>
</comment>
<feature type="transmembrane region" description="Helical" evidence="7">
    <location>
        <begin position="328"/>
        <end position="352"/>
    </location>
</feature>
<evidence type="ECO:0000256" key="3">
    <source>
        <dbReference type="ARBA" id="ARBA00022475"/>
    </source>
</evidence>
<feature type="domain" description="MacB-like periplasmic core" evidence="9">
    <location>
        <begin position="24"/>
        <end position="152"/>
    </location>
</feature>
<evidence type="ECO:0000256" key="2">
    <source>
        <dbReference type="ARBA" id="ARBA00005236"/>
    </source>
</evidence>
<dbReference type="PANTHER" id="PTHR30489:SF0">
    <property type="entry name" value="LIPOPROTEIN-RELEASING SYSTEM TRANSMEMBRANE PROTEIN LOLE"/>
    <property type="match status" value="1"/>
</dbReference>
<evidence type="ECO:0000256" key="4">
    <source>
        <dbReference type="ARBA" id="ARBA00022692"/>
    </source>
</evidence>
<evidence type="ECO:0008006" key="12">
    <source>
        <dbReference type="Google" id="ProtNLM"/>
    </source>
</evidence>
<dbReference type="AlphaFoldDB" id="A0A172TZS9"/>
<dbReference type="InterPro" id="IPR025857">
    <property type="entry name" value="MacB_PCD"/>
</dbReference>
<dbReference type="Pfam" id="PF12704">
    <property type="entry name" value="MacB_PCD"/>
    <property type="match status" value="1"/>
</dbReference>
<dbReference type="GO" id="GO:0098797">
    <property type="term" value="C:plasma membrane protein complex"/>
    <property type="evidence" value="ECO:0007669"/>
    <property type="project" value="TreeGrafter"/>
</dbReference>
<dbReference type="Proteomes" id="UP000077177">
    <property type="component" value="Chromosome"/>
</dbReference>
<gene>
    <name evidence="10" type="ORF">SY85_20895</name>
</gene>
<dbReference type="RefSeq" id="WP_066407272.1">
    <property type="nucleotide sequence ID" value="NZ_CP011390.1"/>
</dbReference>
<dbReference type="InterPro" id="IPR051447">
    <property type="entry name" value="Lipoprotein-release_system"/>
</dbReference>
<feature type="transmembrane region" description="Helical" evidence="7">
    <location>
        <begin position="21"/>
        <end position="44"/>
    </location>
</feature>
<evidence type="ECO:0000256" key="6">
    <source>
        <dbReference type="ARBA" id="ARBA00023136"/>
    </source>
</evidence>
<dbReference type="STRING" id="1492898.SY85_20895"/>
<dbReference type="InterPro" id="IPR003838">
    <property type="entry name" value="ABC3_permease_C"/>
</dbReference>